<keyword evidence="2" id="KW-1185">Reference proteome</keyword>
<dbReference type="AlphaFoldDB" id="B9D3D3"/>
<accession>B9D3D3</accession>
<gene>
    <name evidence="1" type="ORF">CAMRE0001_2011</name>
</gene>
<protein>
    <submittedName>
        <fullName evidence="1">Uncharacterized protein</fullName>
    </submittedName>
</protein>
<organism evidence="1 2">
    <name type="scientific">Campylobacter rectus RM3267</name>
    <dbReference type="NCBI Taxonomy" id="553218"/>
    <lineage>
        <taxon>Bacteria</taxon>
        <taxon>Pseudomonadati</taxon>
        <taxon>Campylobacterota</taxon>
        <taxon>Epsilonproteobacteria</taxon>
        <taxon>Campylobacterales</taxon>
        <taxon>Campylobacteraceae</taxon>
        <taxon>Campylobacter</taxon>
    </lineage>
</organism>
<sequence length="46" mass="5280">MKPKFTNSTSNLNVKSQGKVSRDEFKCFVFLAVKSASRSEEILDRR</sequence>
<evidence type="ECO:0000313" key="2">
    <source>
        <dbReference type="Proteomes" id="UP000003082"/>
    </source>
</evidence>
<reference evidence="1 2" key="1">
    <citation type="submission" date="2008-08" db="EMBL/GenBank/DDBJ databases">
        <authorList>
            <person name="Madupu R."/>
            <person name="Durkin A.S."/>
            <person name="Torralba M."/>
            <person name="Methe B."/>
            <person name="Sutton G.G."/>
            <person name="Strausberg R.L."/>
            <person name="Nelson K.E."/>
        </authorList>
    </citation>
    <scope>NUCLEOTIDE SEQUENCE [LARGE SCALE GENOMIC DNA]</scope>
    <source>
        <strain evidence="1 2">RM3267</strain>
    </source>
</reference>
<dbReference type="EMBL" id="ACFU01000019">
    <property type="protein sequence ID" value="EEF13504.1"/>
    <property type="molecule type" value="Genomic_DNA"/>
</dbReference>
<evidence type="ECO:0000313" key="1">
    <source>
        <dbReference type="EMBL" id="EEF13504.1"/>
    </source>
</evidence>
<comment type="caution">
    <text evidence="1">The sequence shown here is derived from an EMBL/GenBank/DDBJ whole genome shotgun (WGS) entry which is preliminary data.</text>
</comment>
<proteinExistence type="predicted"/>
<name>B9D3D3_CAMRE</name>
<dbReference type="Proteomes" id="UP000003082">
    <property type="component" value="Unassembled WGS sequence"/>
</dbReference>